<dbReference type="Gene3D" id="3.30.750.24">
    <property type="entry name" value="STAS domain"/>
    <property type="match status" value="1"/>
</dbReference>
<evidence type="ECO:0000313" key="2">
    <source>
        <dbReference type="EMBL" id="MEX0428984.1"/>
    </source>
</evidence>
<dbReference type="InterPro" id="IPR002645">
    <property type="entry name" value="STAS_dom"/>
</dbReference>
<dbReference type="InterPro" id="IPR058548">
    <property type="entry name" value="MlaB-like_STAS"/>
</dbReference>
<evidence type="ECO:0000313" key="3">
    <source>
        <dbReference type="Proteomes" id="UP001556631"/>
    </source>
</evidence>
<dbReference type="InterPro" id="IPR036513">
    <property type="entry name" value="STAS_dom_sf"/>
</dbReference>
<dbReference type="InterPro" id="IPR052746">
    <property type="entry name" value="MlaB_ABC_Transporter"/>
</dbReference>
<protein>
    <submittedName>
        <fullName evidence="2">STAS domain-containing protein</fullName>
    </submittedName>
</protein>
<accession>A0ABV3T524</accession>
<feature type="domain" description="STAS" evidence="1">
    <location>
        <begin position="10"/>
        <end position="102"/>
    </location>
</feature>
<dbReference type="CDD" id="cd07043">
    <property type="entry name" value="STAS_anti-anti-sigma_factors"/>
    <property type="match status" value="1"/>
</dbReference>
<dbReference type="Pfam" id="PF13466">
    <property type="entry name" value="STAS_2"/>
    <property type="match status" value="1"/>
</dbReference>
<dbReference type="PANTHER" id="PTHR35849">
    <property type="entry name" value="BLR2341 PROTEIN"/>
    <property type="match status" value="1"/>
</dbReference>
<proteinExistence type="predicted"/>
<keyword evidence="3" id="KW-1185">Reference proteome</keyword>
<reference evidence="2 3" key="1">
    <citation type="submission" date="2024-07" db="EMBL/GenBank/DDBJ databases">
        <authorList>
            <person name="Lee S."/>
            <person name="Kang M."/>
        </authorList>
    </citation>
    <scope>NUCLEOTIDE SEQUENCE [LARGE SCALE GENOMIC DNA]</scope>
    <source>
        <strain evidence="2 3">DS6</strain>
    </source>
</reference>
<comment type="caution">
    <text evidence="2">The sequence shown here is derived from an EMBL/GenBank/DDBJ whole genome shotgun (WGS) entry which is preliminary data.</text>
</comment>
<dbReference type="PANTHER" id="PTHR35849:SF2">
    <property type="entry name" value="BLR2341 PROTEIN"/>
    <property type="match status" value="1"/>
</dbReference>
<dbReference type="PROSITE" id="PS50801">
    <property type="entry name" value="STAS"/>
    <property type="match status" value="1"/>
</dbReference>
<sequence>MDIWTDGPALVLAGDFDVRSTWEVRAAIYDHLEQHHDEDVVVDLTDVSAVDVTALKVLAVATRRAFAEGQRLTLRGCCPAVRRMLHLSRLYAVLDVEHPASA</sequence>
<dbReference type="EMBL" id="JBFPJR010000030">
    <property type="protein sequence ID" value="MEX0428984.1"/>
    <property type="molecule type" value="Genomic_DNA"/>
</dbReference>
<dbReference type="RefSeq" id="WP_367994953.1">
    <property type="nucleotide sequence ID" value="NZ_JBFPJR010000030.1"/>
</dbReference>
<gene>
    <name evidence="2" type="ORF">AB3X52_15255</name>
</gene>
<dbReference type="SUPFAM" id="SSF52091">
    <property type="entry name" value="SpoIIaa-like"/>
    <property type="match status" value="1"/>
</dbReference>
<evidence type="ECO:0000259" key="1">
    <source>
        <dbReference type="PROSITE" id="PS50801"/>
    </source>
</evidence>
<dbReference type="Proteomes" id="UP001556631">
    <property type="component" value="Unassembled WGS sequence"/>
</dbReference>
<name>A0ABV3T524_9ACTN</name>
<organism evidence="2 3">
    <name type="scientific">Nocardioides eburneus</name>
    <dbReference type="NCBI Taxonomy" id="3231482"/>
    <lineage>
        <taxon>Bacteria</taxon>
        <taxon>Bacillati</taxon>
        <taxon>Actinomycetota</taxon>
        <taxon>Actinomycetes</taxon>
        <taxon>Propionibacteriales</taxon>
        <taxon>Nocardioidaceae</taxon>
        <taxon>Nocardioides</taxon>
    </lineage>
</organism>